<dbReference type="PROSITE" id="PS01065">
    <property type="entry name" value="ETF_BETA"/>
    <property type="match status" value="1"/>
</dbReference>
<protein>
    <recommendedName>
        <fullName evidence="4">Electron transfer flavoprotein subunit beta</fullName>
    </recommendedName>
    <alternativeName>
        <fullName evidence="8">Electron transfer flavoprotein small subunit</fullName>
    </alternativeName>
</protein>
<dbReference type="CDD" id="cd01714">
    <property type="entry name" value="ETF_beta"/>
    <property type="match status" value="1"/>
</dbReference>
<evidence type="ECO:0000256" key="9">
    <source>
        <dbReference type="ARBA" id="ARBA00049933"/>
    </source>
</evidence>
<accession>A0A076EE35</accession>
<evidence type="ECO:0000256" key="8">
    <source>
        <dbReference type="ARBA" id="ARBA00042002"/>
    </source>
</evidence>
<dbReference type="Pfam" id="PF01012">
    <property type="entry name" value="ETF"/>
    <property type="match status" value="1"/>
</dbReference>
<evidence type="ECO:0000256" key="1">
    <source>
        <dbReference type="ARBA" id="ARBA00001974"/>
    </source>
</evidence>
<dbReference type="InterPro" id="IPR000049">
    <property type="entry name" value="ET-Flavoprotein_bsu_CS"/>
</dbReference>
<name>A0A076EE35_RHOOP</name>
<evidence type="ECO:0000256" key="2">
    <source>
        <dbReference type="ARBA" id="ARBA00007557"/>
    </source>
</evidence>
<keyword evidence="5" id="KW-0813">Transport</keyword>
<gene>
    <name evidence="11" type="ORF">EP51_08200</name>
</gene>
<keyword evidence="6" id="KW-0249">Electron transport</keyword>
<comment type="cofactor">
    <cofactor evidence="1">
        <name>FAD</name>
        <dbReference type="ChEBI" id="CHEBI:57692"/>
    </cofactor>
</comment>
<dbReference type="AlphaFoldDB" id="A0A076EE35"/>
<sequence>MTNIVVLIKQVPDTWSERKLTDGDYTLDREAADAVLDEINERAVEEALLIKEAQGGEVTVLSAGPDRATDAIRKALSMGADKAVHINDPALHGSDAVQTAWTLAAALGQITFENEEPADLIIAGNEATDGRVGAVPAIIAEYLGIPQLTQLRKLTVADGTVTGERETDEGVFGLEASLPAIVSVTEKINEPRFPSFKGIMAAKKKEVIVYTLADLGVDPETVGVANAGTTVTASTPKPPRTAGERIVDEGDGGSKIAAYLVGQKII</sequence>
<comment type="subunit">
    <text evidence="3">Heterodimer of an alpha and a beta subunit.</text>
</comment>
<dbReference type="InterPro" id="IPR033948">
    <property type="entry name" value="ETF_beta_N"/>
</dbReference>
<feature type="domain" description="Electron transfer flavoprotein alpha/beta-subunit N-terminal" evidence="10">
    <location>
        <begin position="24"/>
        <end position="219"/>
    </location>
</feature>
<dbReference type="Gene3D" id="3.40.50.620">
    <property type="entry name" value="HUPs"/>
    <property type="match status" value="1"/>
</dbReference>
<dbReference type="SUPFAM" id="SSF52402">
    <property type="entry name" value="Adenine nucleotide alpha hydrolases-like"/>
    <property type="match status" value="1"/>
</dbReference>
<dbReference type="RefSeq" id="WP_037245401.1">
    <property type="nucleotide sequence ID" value="NZ_CP008947.1"/>
</dbReference>
<evidence type="ECO:0000256" key="5">
    <source>
        <dbReference type="ARBA" id="ARBA00022448"/>
    </source>
</evidence>
<dbReference type="PIRSF" id="PIRSF000090">
    <property type="entry name" value="Beta-ETF"/>
    <property type="match status" value="1"/>
</dbReference>
<dbReference type="InterPro" id="IPR012255">
    <property type="entry name" value="ETF_b"/>
</dbReference>
<dbReference type="eggNOG" id="COG2086">
    <property type="taxonomic scope" value="Bacteria"/>
</dbReference>
<comment type="similarity">
    <text evidence="2">Belongs to the ETF beta-subunit/FixA family.</text>
</comment>
<evidence type="ECO:0000256" key="4">
    <source>
        <dbReference type="ARBA" id="ARBA00016797"/>
    </source>
</evidence>
<evidence type="ECO:0000313" key="12">
    <source>
        <dbReference type="Proteomes" id="UP000028488"/>
    </source>
</evidence>
<dbReference type="PANTHER" id="PTHR21294:SF8">
    <property type="entry name" value="ELECTRON TRANSFER FLAVOPROTEIN SUBUNIT BETA"/>
    <property type="match status" value="1"/>
</dbReference>
<evidence type="ECO:0000313" key="11">
    <source>
        <dbReference type="EMBL" id="AII04575.1"/>
    </source>
</evidence>
<dbReference type="EMBL" id="CP008947">
    <property type="protein sequence ID" value="AII04575.1"/>
    <property type="molecule type" value="Genomic_DNA"/>
</dbReference>
<evidence type="ECO:0000256" key="6">
    <source>
        <dbReference type="ARBA" id="ARBA00022982"/>
    </source>
</evidence>
<comment type="cofactor">
    <cofactor evidence="9">
        <name>AMP</name>
        <dbReference type="ChEBI" id="CHEBI:456215"/>
    </cofactor>
</comment>
<evidence type="ECO:0000256" key="3">
    <source>
        <dbReference type="ARBA" id="ARBA00011355"/>
    </source>
</evidence>
<evidence type="ECO:0000256" key="7">
    <source>
        <dbReference type="ARBA" id="ARBA00025649"/>
    </source>
</evidence>
<dbReference type="Proteomes" id="UP000028488">
    <property type="component" value="Chromosome"/>
</dbReference>
<reference evidence="11 12" key="1">
    <citation type="submission" date="2014-07" db="EMBL/GenBank/DDBJ databases">
        <title>Genome Sequence of Rhodococcus opacus Strain R7, a Biodegrader of Mono- and Polycyclic Aromatic Hydrocarbons.</title>
        <authorList>
            <person name="Di Gennaro P."/>
            <person name="Zampolli J."/>
            <person name="Presti I."/>
            <person name="Cappelletti M."/>
            <person name="D'Ursi P."/>
            <person name="Orro A."/>
            <person name="Mezzelani A."/>
            <person name="Milanesi L."/>
        </authorList>
    </citation>
    <scope>NUCLEOTIDE SEQUENCE [LARGE SCALE GENOMIC DNA]</scope>
    <source>
        <strain evidence="11 12">R7</strain>
    </source>
</reference>
<comment type="function">
    <text evidence="7">The electron transfer flavoprotein serves as a specific electron acceptor for other dehydrogenases. It transfers the electrons to the main respiratory chain via ETF-ubiquinone oxidoreductase (ETF dehydrogenase).</text>
</comment>
<dbReference type="PANTHER" id="PTHR21294">
    <property type="entry name" value="ELECTRON TRANSFER FLAVOPROTEIN BETA-SUBUNIT"/>
    <property type="match status" value="1"/>
</dbReference>
<organism evidence="11 12">
    <name type="scientific">Rhodococcus opacus</name>
    <name type="common">Nocardia opaca</name>
    <dbReference type="NCBI Taxonomy" id="37919"/>
    <lineage>
        <taxon>Bacteria</taxon>
        <taxon>Bacillati</taxon>
        <taxon>Actinomycetota</taxon>
        <taxon>Actinomycetes</taxon>
        <taxon>Mycobacteriales</taxon>
        <taxon>Nocardiaceae</taxon>
        <taxon>Rhodococcus</taxon>
    </lineage>
</organism>
<dbReference type="InterPro" id="IPR014729">
    <property type="entry name" value="Rossmann-like_a/b/a_fold"/>
</dbReference>
<proteinExistence type="inferred from homology"/>
<dbReference type="InterPro" id="IPR014730">
    <property type="entry name" value="ETF_a/b_N"/>
</dbReference>
<evidence type="ECO:0000259" key="10">
    <source>
        <dbReference type="SMART" id="SM00893"/>
    </source>
</evidence>
<dbReference type="GO" id="GO:0005829">
    <property type="term" value="C:cytosol"/>
    <property type="evidence" value="ECO:0007669"/>
    <property type="project" value="TreeGrafter"/>
</dbReference>
<dbReference type="SMART" id="SM00893">
    <property type="entry name" value="ETF"/>
    <property type="match status" value="1"/>
</dbReference>
<dbReference type="GO" id="GO:0009055">
    <property type="term" value="F:electron transfer activity"/>
    <property type="evidence" value="ECO:0007669"/>
    <property type="project" value="InterPro"/>
</dbReference>